<dbReference type="RefSeq" id="WP_015058200.1">
    <property type="nucleotide sequence ID" value="NZ_KT754162.1"/>
</dbReference>
<geneLocation type="plasmid" evidence="1">
    <name>pBU53M1</name>
</geneLocation>
<dbReference type="GO" id="GO:0009007">
    <property type="term" value="F:site-specific DNA-methyltransferase (adenine-specific) activity"/>
    <property type="evidence" value="ECO:0007669"/>
    <property type="project" value="UniProtKB-EC"/>
</dbReference>
<organism evidence="1">
    <name type="scientific">Shigella dysenteriae 1</name>
    <dbReference type="NCBI Taxonomy" id="984897"/>
    <lineage>
        <taxon>Bacteria</taxon>
        <taxon>Pseudomonadati</taxon>
        <taxon>Pseudomonadota</taxon>
        <taxon>Gammaproteobacteria</taxon>
        <taxon>Enterobacterales</taxon>
        <taxon>Enterobacteriaceae</taxon>
        <taxon>Shigella</taxon>
    </lineage>
</organism>
<dbReference type="AlphaFoldDB" id="A0A142CMA5"/>
<proteinExistence type="predicted"/>
<dbReference type="EC" id="2.1.1.72" evidence="1"/>
<keyword evidence="1" id="KW-0614">Plasmid</keyword>
<dbReference type="GO" id="GO:0032259">
    <property type="term" value="P:methylation"/>
    <property type="evidence" value="ECO:0007669"/>
    <property type="project" value="UniProtKB-KW"/>
</dbReference>
<dbReference type="EMBL" id="KT754162">
    <property type="protein sequence ID" value="AMQ11700.1"/>
    <property type="molecule type" value="Genomic_DNA"/>
</dbReference>
<sequence length="140" mass="15558">MYCTVKEIIRDVLDTDVPDSECVFALVLTRGDVRHIAQDWNLSDDELETVMQRLDDAFEHGADVSVVHGVVCELMEEKRASRQVTVPAVMLEKVMALAGSEMKRLYAVGSENGGDGDAFVREEREAMDVVLQALDGEHMS</sequence>
<protein>
    <submittedName>
        <fullName evidence="1">Adenine-specific methyltransferase</fullName>
        <ecNumber evidence="1">2.1.1.72</ecNumber>
    </submittedName>
</protein>
<evidence type="ECO:0000313" key="1">
    <source>
        <dbReference type="EMBL" id="AMQ11700.1"/>
    </source>
</evidence>
<name>A0A142CMA5_SHIDY</name>
<reference evidence="1" key="1">
    <citation type="journal article" date="2016" name="Nat. Microbiol.">
        <title>Global phylogeography and evolutionary history of Shigella dysenteriae type 1.</title>
        <authorList>
            <person name="Njamkepo E."/>
            <person name="Fawal N."/>
            <person name="Tran-Dien A."/>
            <person name="Hawkey J."/>
            <person name="Strockbine N."/>
            <person name="Jenkins C."/>
            <person name="Talukder K.A."/>
            <person name="Bercion R."/>
            <person name="Kuleshov K."/>
            <person name="Kolinska R."/>
            <person name="Russell J.E."/>
            <person name="Kaftyreva L."/>
            <person name="Accou-Demartin M."/>
            <person name="Karas A."/>
            <person name="Vandenberg O."/>
            <person name="Mather A.E."/>
            <person name="Mason C.J."/>
            <person name="Page A.J."/>
            <person name="Ramamurthy T."/>
            <person name="Bizet C."/>
            <person name="Gamian A."/>
            <person name="Carle I."/>
            <person name="Sow A.G."/>
            <person name="Bouchier C."/>
            <person name="Wester A.L."/>
            <person name="Lejay-Collin M."/>
            <person name="Fonkoua M.C."/>
            <person name="Hello S.L."/>
            <person name="Blaser M.J."/>
            <person name="Jernberg C."/>
            <person name="Ruckly C."/>
            <person name="Merens A."/>
            <person name="Page A.L."/>
            <person name="Aslett M."/>
            <person name="Roggentin P."/>
            <person name="Fruth A."/>
            <person name="Denamur E."/>
            <person name="Venkatesan M."/>
            <person name="Bercovier H."/>
            <person name="Bodhidatta L."/>
            <person name="Chiou C.S."/>
            <person name="Clermont D."/>
            <person name="Colonna B."/>
            <person name="Egorova S."/>
            <person name="Pazhani G.P."/>
            <person name="Ezernitchi A.V."/>
            <person name="Guigon G."/>
            <person name="Harris S.R."/>
            <person name="Izumiya H."/>
            <person name="Korzeniowska-Kowal A."/>
            <person name="Lutynska A."/>
            <person name="Gouali M."/>
            <person name="Grimont F."/>
            <person name="Langendorf C."/>
            <person name="Marejkova M."/>
            <person name="Peterson L.A."/>
            <person name="Perez-Perez G."/>
            <person name="Ngandjio A."/>
            <person name="Podkolzin A."/>
            <person name="Souche E."/>
            <person name="Makarova M."/>
            <person name="Shipulin G.A."/>
            <person name="Ye C."/>
            <person name="Zemlickova H."/>
            <person name="Herpay M."/>
            <person name="Grimont P.A."/>
            <person name="Parkhill J."/>
            <person name="Sansonetti P."/>
            <person name="Holt K.E."/>
            <person name="Brisse S."/>
            <person name="Thomson N.R."/>
            <person name="Weill F.X."/>
        </authorList>
    </citation>
    <scope>NUCLEOTIDE SEQUENCE</scope>
    <source>
        <strain evidence="1">BU53M1</strain>
        <plasmid evidence="1">pBU53M1</plasmid>
    </source>
</reference>
<keyword evidence="1" id="KW-0808">Transferase</keyword>
<accession>A0A142CMA5</accession>
<keyword evidence="1" id="KW-0489">Methyltransferase</keyword>